<dbReference type="Proteomes" id="UP000244722">
    <property type="component" value="Unassembled WGS sequence"/>
</dbReference>
<protein>
    <recommendedName>
        <fullName evidence="4">Aspartic peptidase domain-containing protein</fullName>
    </recommendedName>
</protein>
<name>A0A2T6ZSU8_TUBBO</name>
<dbReference type="EMBL" id="NESQ01000116">
    <property type="protein sequence ID" value="PUU78570.1"/>
    <property type="molecule type" value="Genomic_DNA"/>
</dbReference>
<proteinExistence type="predicted"/>
<comment type="caution">
    <text evidence="2">The sequence shown here is derived from an EMBL/GenBank/DDBJ whole genome shotgun (WGS) entry which is preliminary data.</text>
</comment>
<evidence type="ECO:0000313" key="3">
    <source>
        <dbReference type="Proteomes" id="UP000244722"/>
    </source>
</evidence>
<feature type="compositionally biased region" description="Basic and acidic residues" evidence="1">
    <location>
        <begin position="211"/>
        <end position="223"/>
    </location>
</feature>
<dbReference type="STRING" id="42251.A0A2T6ZSU8"/>
<dbReference type="AlphaFoldDB" id="A0A2T6ZSU8"/>
<feature type="compositionally biased region" description="Basic residues" evidence="1">
    <location>
        <begin position="193"/>
        <end position="210"/>
    </location>
</feature>
<evidence type="ECO:0000256" key="1">
    <source>
        <dbReference type="SAM" id="MobiDB-lite"/>
    </source>
</evidence>
<accession>A0A2T6ZSU8</accession>
<reference evidence="2 3" key="1">
    <citation type="submission" date="2017-04" db="EMBL/GenBank/DDBJ databases">
        <title>Draft genome sequence of Tuber borchii Vittad., a whitish edible truffle.</title>
        <authorList>
            <consortium name="DOE Joint Genome Institute"/>
            <person name="Murat C."/>
            <person name="Kuo A."/>
            <person name="Barry K.W."/>
            <person name="Clum A."/>
            <person name="Dockter R.B."/>
            <person name="Fauchery L."/>
            <person name="Iotti M."/>
            <person name="Kohler A."/>
            <person name="Labutti K."/>
            <person name="Lindquist E.A."/>
            <person name="Lipzen A."/>
            <person name="Ohm R.A."/>
            <person name="Wang M."/>
            <person name="Grigoriev I.V."/>
            <person name="Zambonelli A."/>
            <person name="Martin F.M."/>
        </authorList>
    </citation>
    <scope>NUCLEOTIDE SEQUENCE [LARGE SCALE GENOMIC DNA]</scope>
    <source>
        <strain evidence="2 3">Tbo3840</strain>
    </source>
</reference>
<evidence type="ECO:0000313" key="2">
    <source>
        <dbReference type="EMBL" id="PUU78570.1"/>
    </source>
</evidence>
<feature type="compositionally biased region" description="Pro residues" evidence="1">
    <location>
        <begin position="179"/>
        <end position="192"/>
    </location>
</feature>
<organism evidence="2 3">
    <name type="scientific">Tuber borchii</name>
    <name type="common">White truffle</name>
    <dbReference type="NCBI Taxonomy" id="42251"/>
    <lineage>
        <taxon>Eukaryota</taxon>
        <taxon>Fungi</taxon>
        <taxon>Dikarya</taxon>
        <taxon>Ascomycota</taxon>
        <taxon>Pezizomycotina</taxon>
        <taxon>Pezizomycetes</taxon>
        <taxon>Pezizales</taxon>
        <taxon>Tuberaceae</taxon>
        <taxon>Tuber</taxon>
    </lineage>
</organism>
<gene>
    <name evidence="2" type="ORF">B9Z19DRAFT_1126630</name>
</gene>
<keyword evidence="3" id="KW-1185">Reference proteome</keyword>
<dbReference type="InterPro" id="IPR021109">
    <property type="entry name" value="Peptidase_aspartic_dom_sf"/>
</dbReference>
<feature type="region of interest" description="Disordered" evidence="1">
    <location>
        <begin position="179"/>
        <end position="223"/>
    </location>
</feature>
<evidence type="ECO:0008006" key="4">
    <source>
        <dbReference type="Google" id="ProtNLM"/>
    </source>
</evidence>
<sequence>MPPGPLHDRSHPVDAKRSTLCLPGTVAEELMTLGTRIASKFGIKYLAKAKIAEAKKPAEMVKGYIYGAGFRPLIPLRVAYGDIGGWVFFLLDSGSPVTYLSIQVCDRLHIQRSGWFTKVWIGGYSHDVMQEPEEPQFTDLNILGGDFLHPNKGQVWYDYVEGKVTAYFGGGWGTHKIFPPPMTKLPSAPKPPKNSKSKQPKKPKLKPPKKVKSEQAKISEPPK</sequence>
<dbReference type="SUPFAM" id="SSF50630">
    <property type="entry name" value="Acid proteases"/>
    <property type="match status" value="1"/>
</dbReference>
<dbReference type="OrthoDB" id="5414761at2759"/>